<feature type="domain" description="Sphingomyelin synthase-like" evidence="10">
    <location>
        <begin position="177"/>
        <end position="249"/>
    </location>
</feature>
<feature type="transmembrane region" description="Helical" evidence="9">
    <location>
        <begin position="41"/>
        <end position="65"/>
    </location>
</feature>
<comment type="subcellular location">
    <subcellularLocation>
        <location evidence="1">Membrane</location>
        <topology evidence="1">Multi-pass membrane protein</topology>
    </subcellularLocation>
</comment>
<evidence type="ECO:0000256" key="3">
    <source>
        <dbReference type="ARBA" id="ARBA00022679"/>
    </source>
</evidence>
<dbReference type="PANTHER" id="PTHR21290">
    <property type="entry name" value="SPHINGOMYELIN SYNTHETASE"/>
    <property type="match status" value="1"/>
</dbReference>
<keyword evidence="4 9" id="KW-0812">Transmembrane</keyword>
<evidence type="ECO:0000259" key="10">
    <source>
        <dbReference type="Pfam" id="PF14360"/>
    </source>
</evidence>
<proteinExistence type="inferred from homology"/>
<dbReference type="GO" id="GO:0047493">
    <property type="term" value="F:ceramide cholinephosphotransferase activity"/>
    <property type="evidence" value="ECO:0007669"/>
    <property type="project" value="TreeGrafter"/>
</dbReference>
<dbReference type="Pfam" id="PF14360">
    <property type="entry name" value="PAP2_C"/>
    <property type="match status" value="1"/>
</dbReference>
<evidence type="ECO:0000313" key="11">
    <source>
        <dbReference type="EMBL" id="KAL0478870.1"/>
    </source>
</evidence>
<evidence type="ECO:0000256" key="6">
    <source>
        <dbReference type="ARBA" id="ARBA00022989"/>
    </source>
</evidence>
<evidence type="ECO:0000256" key="8">
    <source>
        <dbReference type="ARBA" id="ARBA00023136"/>
    </source>
</evidence>
<dbReference type="GO" id="GO:0005789">
    <property type="term" value="C:endoplasmic reticulum membrane"/>
    <property type="evidence" value="ECO:0007669"/>
    <property type="project" value="TreeGrafter"/>
</dbReference>
<organism evidence="11 12">
    <name type="scientific">Acrasis kona</name>
    <dbReference type="NCBI Taxonomy" id="1008807"/>
    <lineage>
        <taxon>Eukaryota</taxon>
        <taxon>Discoba</taxon>
        <taxon>Heterolobosea</taxon>
        <taxon>Tetramitia</taxon>
        <taxon>Eutetramitia</taxon>
        <taxon>Acrasidae</taxon>
        <taxon>Acrasis</taxon>
    </lineage>
</organism>
<dbReference type="EMBL" id="JAOPGA020000476">
    <property type="protein sequence ID" value="KAL0478870.1"/>
    <property type="molecule type" value="Genomic_DNA"/>
</dbReference>
<accession>A0AAW2YP09</accession>
<evidence type="ECO:0000256" key="9">
    <source>
        <dbReference type="SAM" id="Phobius"/>
    </source>
</evidence>
<feature type="transmembrane region" description="Helical" evidence="9">
    <location>
        <begin position="128"/>
        <end position="148"/>
    </location>
</feature>
<reference evidence="11 12" key="1">
    <citation type="submission" date="2024-03" db="EMBL/GenBank/DDBJ databases">
        <title>The Acrasis kona genome and developmental transcriptomes reveal deep origins of eukaryotic multicellular pathways.</title>
        <authorList>
            <person name="Sheikh S."/>
            <person name="Fu C.-J."/>
            <person name="Brown M.W."/>
            <person name="Baldauf S.L."/>
        </authorList>
    </citation>
    <scope>NUCLEOTIDE SEQUENCE [LARGE SCALE GENOMIC DNA]</scope>
    <source>
        <strain evidence="11 12">ATCC MYA-3509</strain>
    </source>
</reference>
<protein>
    <submittedName>
        <fullName evidence="11">Sphingomyelin synthase-related protein</fullName>
    </submittedName>
</protein>
<dbReference type="InterPro" id="IPR045221">
    <property type="entry name" value="Sphingomyelin_synth-like"/>
</dbReference>
<dbReference type="Proteomes" id="UP001431209">
    <property type="component" value="Unassembled WGS sequence"/>
</dbReference>
<keyword evidence="12" id="KW-1185">Reference proteome</keyword>
<keyword evidence="3" id="KW-0808">Transferase</keyword>
<dbReference type="AlphaFoldDB" id="A0AAW2YP09"/>
<evidence type="ECO:0000256" key="7">
    <source>
        <dbReference type="ARBA" id="ARBA00023098"/>
    </source>
</evidence>
<dbReference type="GO" id="GO:0046513">
    <property type="term" value="P:ceramide biosynthetic process"/>
    <property type="evidence" value="ECO:0007669"/>
    <property type="project" value="TreeGrafter"/>
</dbReference>
<evidence type="ECO:0000256" key="1">
    <source>
        <dbReference type="ARBA" id="ARBA00004141"/>
    </source>
</evidence>
<dbReference type="GO" id="GO:0033188">
    <property type="term" value="F:sphingomyelin synthase activity"/>
    <property type="evidence" value="ECO:0007669"/>
    <property type="project" value="TreeGrafter"/>
</dbReference>
<dbReference type="GO" id="GO:0000139">
    <property type="term" value="C:Golgi membrane"/>
    <property type="evidence" value="ECO:0007669"/>
    <property type="project" value="TreeGrafter"/>
</dbReference>
<dbReference type="PANTHER" id="PTHR21290:SF25">
    <property type="entry name" value="SPHINGOMYELIN SYNTHASE-RELATED PROTEIN 1"/>
    <property type="match status" value="1"/>
</dbReference>
<keyword evidence="5" id="KW-0746">Sphingolipid metabolism</keyword>
<dbReference type="GO" id="GO:0005886">
    <property type="term" value="C:plasma membrane"/>
    <property type="evidence" value="ECO:0007669"/>
    <property type="project" value="TreeGrafter"/>
</dbReference>
<keyword evidence="8 9" id="KW-0472">Membrane</keyword>
<dbReference type="CDD" id="cd01610">
    <property type="entry name" value="PAP2_like"/>
    <property type="match status" value="1"/>
</dbReference>
<keyword evidence="7" id="KW-0443">Lipid metabolism</keyword>
<gene>
    <name evidence="11" type="ORF">AKO1_010720</name>
</gene>
<keyword evidence="6 9" id="KW-1133">Transmembrane helix</keyword>
<evidence type="ECO:0000313" key="12">
    <source>
        <dbReference type="Proteomes" id="UP001431209"/>
    </source>
</evidence>
<comment type="caution">
    <text evidence="11">The sequence shown here is derived from an EMBL/GenBank/DDBJ whole genome shotgun (WGS) entry which is preliminary data.</text>
</comment>
<dbReference type="Gene3D" id="1.20.144.10">
    <property type="entry name" value="Phosphatidic acid phosphatase type 2/haloperoxidase"/>
    <property type="match status" value="1"/>
</dbReference>
<dbReference type="InterPro" id="IPR025749">
    <property type="entry name" value="Sphingomyelin_synth-like_dom"/>
</dbReference>
<feature type="transmembrane region" description="Helical" evidence="9">
    <location>
        <begin position="229"/>
        <end position="247"/>
    </location>
</feature>
<name>A0AAW2YP09_9EUKA</name>
<feature type="transmembrane region" description="Helical" evidence="9">
    <location>
        <begin position="205"/>
        <end position="223"/>
    </location>
</feature>
<evidence type="ECO:0000256" key="5">
    <source>
        <dbReference type="ARBA" id="ARBA00022919"/>
    </source>
</evidence>
<evidence type="ECO:0000256" key="4">
    <source>
        <dbReference type="ARBA" id="ARBA00022692"/>
    </source>
</evidence>
<comment type="similarity">
    <text evidence="2">Belongs to the sphingomyelin synthase family.</text>
</comment>
<feature type="transmembrane region" description="Helical" evidence="9">
    <location>
        <begin position="99"/>
        <end position="116"/>
    </location>
</feature>
<sequence>MVDEREPDSGEPIYVKEKEHPILHRAKSSVLNFFHVPLRKIAPFVSSAIFCIIITYIMAVAQVVVQNYSIKMKVDRNPPVFDLGFKILPYVHHETLPDYLTLGYLGISFLIILFTRKMSVAVDAARRLLIVLGVVFFIRAVSISVTWLPNPFPLCKASELGNPLVEALLILAAQAKTCQDCFFSGHSVAITLSCMLWYDYLNTKIWIRLLAIPAAFIGALVILLCRFHYTVDVIFGFLITFLMWKYYHMFLHRIERYLVKKHVEMLKKQKSKPPSLYKLAKGFVRREMGQVEECDINYIQDVLKHEPIESHRKGKDDVRTIFVMAVLKAVTWHESWGYLLELPIMHYEQV</sequence>
<evidence type="ECO:0000256" key="2">
    <source>
        <dbReference type="ARBA" id="ARBA00005441"/>
    </source>
</evidence>